<evidence type="ECO:0000256" key="1">
    <source>
        <dbReference type="SAM" id="MobiDB-lite"/>
    </source>
</evidence>
<proteinExistence type="predicted"/>
<sequence>SLVSARRASLRLDPPPPPPPPCAQVCCSRHAATLTSSYRPSGAAAPSESGGVPNVSSIAPEFVPVTEGLEGYPAGYRPPVERTETDDVYYTRVAQQAFEAEKRRREDETRWRRANGLPLLPELSNSTRKPRVLVVEDRQETVQNTVMGLDSERRAAVGSTTPEKQRRQPPRRFESNVPQRDGVAGVSGVLQAAESFHASVSTMDSYRPNRRPVVPFINGGADAYIGCAA</sequence>
<dbReference type="Proteomes" id="UP000007350">
    <property type="component" value="Unassembled WGS sequence"/>
</dbReference>
<dbReference type="AlphaFoldDB" id="K2MJT5"/>
<feature type="region of interest" description="Disordered" evidence="1">
    <location>
        <begin position="151"/>
        <end position="182"/>
    </location>
</feature>
<organism evidence="2 3">
    <name type="scientific">Trypanosoma cruzi marinkellei</name>
    <dbReference type="NCBI Taxonomy" id="85056"/>
    <lineage>
        <taxon>Eukaryota</taxon>
        <taxon>Discoba</taxon>
        <taxon>Euglenozoa</taxon>
        <taxon>Kinetoplastea</taxon>
        <taxon>Metakinetoplastina</taxon>
        <taxon>Trypanosomatida</taxon>
        <taxon>Trypanosomatidae</taxon>
        <taxon>Trypanosoma</taxon>
        <taxon>Schizotrypanum</taxon>
    </lineage>
</organism>
<evidence type="ECO:0000313" key="2">
    <source>
        <dbReference type="EMBL" id="EKF27435.1"/>
    </source>
</evidence>
<name>K2MJT5_TRYCR</name>
<evidence type="ECO:0000313" key="3">
    <source>
        <dbReference type="Proteomes" id="UP000007350"/>
    </source>
</evidence>
<gene>
    <name evidence="2" type="ORF">MOQ_008842</name>
</gene>
<feature type="region of interest" description="Disordered" evidence="1">
    <location>
        <begin position="1"/>
        <end position="21"/>
    </location>
</feature>
<feature type="non-terminal residue" evidence="2">
    <location>
        <position position="1"/>
    </location>
</feature>
<dbReference type="EMBL" id="AHKC01018257">
    <property type="protein sequence ID" value="EKF27435.1"/>
    <property type="molecule type" value="Genomic_DNA"/>
</dbReference>
<protein>
    <submittedName>
        <fullName evidence="2">Uncharacterized protein</fullName>
    </submittedName>
</protein>
<keyword evidence="3" id="KW-1185">Reference proteome</keyword>
<accession>K2MJT5</accession>
<reference evidence="2 3" key="1">
    <citation type="journal article" date="2012" name="BMC Genomics">
        <title>Comparative genomic analysis of human infective Trypanosoma cruzi lineages with the bat-restricted subspecies T. cruzi marinkellei.</title>
        <authorList>
            <person name="Franzen O."/>
            <person name="Talavera-Lopez C."/>
            <person name="Ochaya S."/>
            <person name="Butler C.E."/>
            <person name="Messenger L.A."/>
            <person name="Lewis M.D."/>
            <person name="Llewellyn M.S."/>
            <person name="Marinkelle C.J."/>
            <person name="Tyler K.M."/>
            <person name="Miles M.A."/>
            <person name="Andersson B."/>
        </authorList>
    </citation>
    <scope>NUCLEOTIDE SEQUENCE [LARGE SCALE GENOMIC DNA]</scope>
    <source>
        <strain evidence="2 3">B7</strain>
    </source>
</reference>
<comment type="caution">
    <text evidence="2">The sequence shown here is derived from an EMBL/GenBank/DDBJ whole genome shotgun (WGS) entry which is preliminary data.</text>
</comment>
<feature type="compositionally biased region" description="Basic and acidic residues" evidence="1">
    <location>
        <begin position="163"/>
        <end position="174"/>
    </location>
</feature>